<reference evidence="9 10" key="1">
    <citation type="submission" date="2020-05" db="EMBL/GenBank/DDBJ databases">
        <title>Identification and distribution of gene clusters putatively required for synthesis of sphingolipid metabolism inhibitors in phylogenetically diverse species of the filamentous fungus Fusarium.</title>
        <authorList>
            <person name="Kim H.-S."/>
            <person name="Busman M."/>
            <person name="Brown D.W."/>
            <person name="Divon H."/>
            <person name="Uhlig S."/>
            <person name="Proctor R.H."/>
        </authorList>
    </citation>
    <scope>NUCLEOTIDE SEQUENCE [LARGE SCALE GENOMIC DNA]</scope>
    <source>
        <strain evidence="9 10">NRRL 66243</strain>
    </source>
</reference>
<feature type="transmembrane region" description="Helical" evidence="7">
    <location>
        <begin position="107"/>
        <end position="128"/>
    </location>
</feature>
<dbReference type="GO" id="GO:0016020">
    <property type="term" value="C:membrane"/>
    <property type="evidence" value="ECO:0007669"/>
    <property type="project" value="UniProtKB-SubCell"/>
</dbReference>
<proteinExistence type="inferred from homology"/>
<dbReference type="SMART" id="SM00714">
    <property type="entry name" value="LITAF"/>
    <property type="match status" value="1"/>
</dbReference>
<evidence type="ECO:0000313" key="9">
    <source>
        <dbReference type="EMBL" id="KAF5637370.1"/>
    </source>
</evidence>
<gene>
    <name evidence="9" type="ORF">FTJAE_5785</name>
</gene>
<evidence type="ECO:0000256" key="5">
    <source>
        <dbReference type="ARBA" id="ARBA00023136"/>
    </source>
</evidence>
<feature type="compositionally biased region" description="Basic and acidic residues" evidence="6">
    <location>
        <begin position="51"/>
        <end position="67"/>
    </location>
</feature>
<evidence type="ECO:0000256" key="4">
    <source>
        <dbReference type="ARBA" id="ARBA00022833"/>
    </source>
</evidence>
<protein>
    <submittedName>
        <fullName evidence="9">Litaf zinc finger</fullName>
    </submittedName>
</protein>
<name>A0A8H5VWW0_9HYPO</name>
<dbReference type="PROSITE" id="PS51837">
    <property type="entry name" value="LITAF"/>
    <property type="match status" value="1"/>
</dbReference>
<keyword evidence="4" id="KW-0862">Zinc</keyword>
<dbReference type="GO" id="GO:0008270">
    <property type="term" value="F:zinc ion binding"/>
    <property type="evidence" value="ECO:0007669"/>
    <property type="project" value="TreeGrafter"/>
</dbReference>
<dbReference type="RefSeq" id="XP_037207278.1">
    <property type="nucleotide sequence ID" value="XM_037352329.1"/>
</dbReference>
<comment type="subcellular location">
    <subcellularLocation>
        <location evidence="1">Membrane</location>
        <topology evidence="1">Peripheral membrane protein</topology>
    </subcellularLocation>
</comment>
<keyword evidence="7" id="KW-0812">Transmembrane</keyword>
<dbReference type="GeneID" id="59304599"/>
<sequence length="187" mass="21126">METPTPNPEHHQHHAHHSLEDDNQKPPSKRSIEFSSPLAKPPVTSSPPAHLKGDGREDPLEPELKENLPRSVRLGELERWSDYVVCPKCQVRARTITREKTGNTTHAAALAIVVSTIGFWLAWIPYFIKRLKNVYHHCGNCRVLLAEYHPGLSDYTEVLAFPIVRTGVDDNKDGLKVEDKTSESRLL</sequence>
<evidence type="ECO:0000256" key="3">
    <source>
        <dbReference type="ARBA" id="ARBA00022723"/>
    </source>
</evidence>
<dbReference type="InterPro" id="IPR037519">
    <property type="entry name" value="LITAF_fam"/>
</dbReference>
<dbReference type="InterPro" id="IPR006629">
    <property type="entry name" value="LITAF"/>
</dbReference>
<evidence type="ECO:0000313" key="10">
    <source>
        <dbReference type="Proteomes" id="UP000530670"/>
    </source>
</evidence>
<keyword evidence="7" id="KW-1133">Transmembrane helix</keyword>
<dbReference type="Pfam" id="PF10601">
    <property type="entry name" value="zf-LITAF-like"/>
    <property type="match status" value="1"/>
</dbReference>
<evidence type="ECO:0000256" key="1">
    <source>
        <dbReference type="ARBA" id="ARBA00004170"/>
    </source>
</evidence>
<feature type="region of interest" description="Disordered" evidence="6">
    <location>
        <begin position="1"/>
        <end position="67"/>
    </location>
</feature>
<dbReference type="AlphaFoldDB" id="A0A8H5VWW0"/>
<dbReference type="Proteomes" id="UP000530670">
    <property type="component" value="Unassembled WGS sequence"/>
</dbReference>
<comment type="similarity">
    <text evidence="2">Belongs to the CDIP1/LITAF family.</text>
</comment>
<comment type="caution">
    <text evidence="9">The sequence shown here is derived from an EMBL/GenBank/DDBJ whole genome shotgun (WGS) entry which is preliminary data.</text>
</comment>
<evidence type="ECO:0000256" key="7">
    <source>
        <dbReference type="SAM" id="Phobius"/>
    </source>
</evidence>
<accession>A0A8H5VWW0</accession>
<keyword evidence="5 7" id="KW-0472">Membrane</keyword>
<dbReference type="OrthoDB" id="5599753at2759"/>
<evidence type="ECO:0000256" key="6">
    <source>
        <dbReference type="SAM" id="MobiDB-lite"/>
    </source>
</evidence>
<keyword evidence="10" id="KW-1185">Reference proteome</keyword>
<dbReference type="PANTHER" id="PTHR23292">
    <property type="entry name" value="LIPOPOLYSACCHARIDE-INDUCED TUMOR NECROSIS FACTOR-ALPHA FACTOR"/>
    <property type="match status" value="1"/>
</dbReference>
<keyword evidence="3" id="KW-0479">Metal-binding</keyword>
<feature type="domain" description="LITAF" evidence="8">
    <location>
        <begin position="66"/>
        <end position="150"/>
    </location>
</feature>
<dbReference type="PANTHER" id="PTHR23292:SF6">
    <property type="entry name" value="FI16602P1-RELATED"/>
    <property type="match status" value="1"/>
</dbReference>
<organism evidence="9 10">
    <name type="scientific">Fusarium tjaetaba</name>
    <dbReference type="NCBI Taxonomy" id="1567544"/>
    <lineage>
        <taxon>Eukaryota</taxon>
        <taxon>Fungi</taxon>
        <taxon>Dikarya</taxon>
        <taxon>Ascomycota</taxon>
        <taxon>Pezizomycotina</taxon>
        <taxon>Sordariomycetes</taxon>
        <taxon>Hypocreomycetidae</taxon>
        <taxon>Hypocreales</taxon>
        <taxon>Nectriaceae</taxon>
        <taxon>Fusarium</taxon>
        <taxon>Fusarium fujikuroi species complex</taxon>
    </lineage>
</organism>
<dbReference type="EMBL" id="JAAQRI010000109">
    <property type="protein sequence ID" value="KAF5637370.1"/>
    <property type="molecule type" value="Genomic_DNA"/>
</dbReference>
<evidence type="ECO:0000259" key="8">
    <source>
        <dbReference type="PROSITE" id="PS51837"/>
    </source>
</evidence>
<evidence type="ECO:0000256" key="2">
    <source>
        <dbReference type="ARBA" id="ARBA00005975"/>
    </source>
</evidence>